<keyword evidence="3" id="KW-0238">DNA-binding</keyword>
<dbReference type="InterPro" id="IPR010998">
    <property type="entry name" value="Integrase_recombinase_N"/>
</dbReference>
<dbReference type="GO" id="GO:0003677">
    <property type="term" value="F:DNA binding"/>
    <property type="evidence" value="ECO:0007669"/>
    <property type="project" value="UniProtKB-KW"/>
</dbReference>
<name>A0A927R570_9BACL</name>
<keyword evidence="8" id="KW-1185">Reference proteome</keyword>
<feature type="compositionally biased region" description="Basic and acidic residues" evidence="5">
    <location>
        <begin position="300"/>
        <end position="311"/>
    </location>
</feature>
<protein>
    <submittedName>
        <fullName evidence="7">Integrase</fullName>
    </submittedName>
</protein>
<keyword evidence="4" id="KW-0233">DNA recombination</keyword>
<dbReference type="InterPro" id="IPR028259">
    <property type="entry name" value="AP2-like_int_N"/>
</dbReference>
<evidence type="ECO:0000313" key="7">
    <source>
        <dbReference type="EMBL" id="MBE1557011.1"/>
    </source>
</evidence>
<dbReference type="GO" id="GO:0015074">
    <property type="term" value="P:DNA integration"/>
    <property type="evidence" value="ECO:0007669"/>
    <property type="project" value="UniProtKB-KW"/>
</dbReference>
<evidence type="ECO:0000313" key="8">
    <source>
        <dbReference type="Proteomes" id="UP000658225"/>
    </source>
</evidence>
<dbReference type="Proteomes" id="UP000658225">
    <property type="component" value="Unassembled WGS sequence"/>
</dbReference>
<dbReference type="Pfam" id="PF00589">
    <property type="entry name" value="Phage_integrase"/>
    <property type="match status" value="1"/>
</dbReference>
<dbReference type="PANTHER" id="PTHR30349:SF64">
    <property type="entry name" value="PROPHAGE INTEGRASE INTD-RELATED"/>
    <property type="match status" value="1"/>
</dbReference>
<dbReference type="InterPro" id="IPR013762">
    <property type="entry name" value="Integrase-like_cat_sf"/>
</dbReference>
<dbReference type="InterPro" id="IPR004107">
    <property type="entry name" value="Integrase_SAM-like_N"/>
</dbReference>
<organism evidence="7 8">
    <name type="scientific">Sporosarcina limicola</name>
    <dbReference type="NCBI Taxonomy" id="34101"/>
    <lineage>
        <taxon>Bacteria</taxon>
        <taxon>Bacillati</taxon>
        <taxon>Bacillota</taxon>
        <taxon>Bacilli</taxon>
        <taxon>Bacillales</taxon>
        <taxon>Caryophanaceae</taxon>
        <taxon>Sporosarcina</taxon>
    </lineage>
</organism>
<feature type="domain" description="Tyr recombinase" evidence="6">
    <location>
        <begin position="150"/>
        <end position="371"/>
    </location>
</feature>
<dbReference type="InterPro" id="IPR011010">
    <property type="entry name" value="DNA_brk_join_enz"/>
</dbReference>
<dbReference type="Gene3D" id="1.10.150.130">
    <property type="match status" value="1"/>
</dbReference>
<dbReference type="Pfam" id="PF14657">
    <property type="entry name" value="Arm-DNA-bind_4"/>
    <property type="match status" value="1"/>
</dbReference>
<accession>A0A927R570</accession>
<feature type="compositionally biased region" description="Basic residues" evidence="5">
    <location>
        <begin position="312"/>
        <end position="321"/>
    </location>
</feature>
<dbReference type="CDD" id="cd01189">
    <property type="entry name" value="INT_ICEBs1_C_like"/>
    <property type="match status" value="1"/>
</dbReference>
<sequence length="385" mass="45102">MSGEYIRIPKGGFKTKTEARHAAEKIEEEIRSGTYIKESKMTFNELFNKWLSQYEKRAKISSVRARKIAAKKLLDEWEHYPISKITMTMYHEHLDELSARFSYNYLDSIHTTGRMIFKLAMMQNLIKSNPTEHYEKPRVKNDVIKEEVNEVDNFLDRGELAEFLTLAKNEGMAHDLLIFSTLAYSGLRLGELLALKESDIDFKTNEISVTKTYYNPTNKKSSVTLLTPKTKGSYRKFNIDPFVIQLIKERVKEQKEEKMKHRMIYKDEGFIFADAQGYPFTMKFVAIRLQRLMKIMKRMNEGKDKDKDKDKNKNKKKHITPHSFRHTNISLLIEANVPIGEIQRRVGHTDIQTTMNIYAHMTKETKDQASLLFSDHLSDLTRVLR</sequence>
<reference evidence="7" key="1">
    <citation type="submission" date="2020-10" db="EMBL/GenBank/DDBJ databases">
        <title>Genomic Encyclopedia of Type Strains, Phase IV (KMG-IV): sequencing the most valuable type-strain genomes for metagenomic binning, comparative biology and taxonomic classification.</title>
        <authorList>
            <person name="Goeker M."/>
        </authorList>
    </citation>
    <scope>NUCLEOTIDE SEQUENCE</scope>
    <source>
        <strain evidence="7">DSM 13886</strain>
    </source>
</reference>
<feature type="region of interest" description="Disordered" evidence="5">
    <location>
        <begin position="300"/>
        <end position="321"/>
    </location>
</feature>
<comment type="similarity">
    <text evidence="1">Belongs to the 'phage' integrase family.</text>
</comment>
<evidence type="ECO:0000256" key="2">
    <source>
        <dbReference type="ARBA" id="ARBA00022908"/>
    </source>
</evidence>
<dbReference type="InterPro" id="IPR050090">
    <property type="entry name" value="Tyrosine_recombinase_XerCD"/>
</dbReference>
<dbReference type="PROSITE" id="PS51898">
    <property type="entry name" value="TYR_RECOMBINASE"/>
    <property type="match status" value="1"/>
</dbReference>
<evidence type="ECO:0000256" key="4">
    <source>
        <dbReference type="ARBA" id="ARBA00023172"/>
    </source>
</evidence>
<dbReference type="EMBL" id="JADBEL010000044">
    <property type="protein sequence ID" value="MBE1557011.1"/>
    <property type="molecule type" value="Genomic_DNA"/>
</dbReference>
<dbReference type="PANTHER" id="PTHR30349">
    <property type="entry name" value="PHAGE INTEGRASE-RELATED"/>
    <property type="match status" value="1"/>
</dbReference>
<evidence type="ECO:0000256" key="5">
    <source>
        <dbReference type="SAM" id="MobiDB-lite"/>
    </source>
</evidence>
<dbReference type="Pfam" id="PF14659">
    <property type="entry name" value="Phage_int_SAM_3"/>
    <property type="match status" value="1"/>
</dbReference>
<dbReference type="SUPFAM" id="SSF56349">
    <property type="entry name" value="DNA breaking-rejoining enzymes"/>
    <property type="match status" value="1"/>
</dbReference>
<gene>
    <name evidence="7" type="ORF">H4683_004137</name>
</gene>
<evidence type="ECO:0000259" key="6">
    <source>
        <dbReference type="PROSITE" id="PS51898"/>
    </source>
</evidence>
<evidence type="ECO:0000256" key="3">
    <source>
        <dbReference type="ARBA" id="ARBA00023125"/>
    </source>
</evidence>
<dbReference type="GO" id="GO:0006310">
    <property type="term" value="P:DNA recombination"/>
    <property type="evidence" value="ECO:0007669"/>
    <property type="project" value="UniProtKB-KW"/>
</dbReference>
<keyword evidence="2" id="KW-0229">DNA integration</keyword>
<comment type="caution">
    <text evidence="7">The sequence shown here is derived from an EMBL/GenBank/DDBJ whole genome shotgun (WGS) entry which is preliminary data.</text>
</comment>
<dbReference type="Gene3D" id="1.10.443.10">
    <property type="entry name" value="Intergrase catalytic core"/>
    <property type="match status" value="1"/>
</dbReference>
<dbReference type="InterPro" id="IPR002104">
    <property type="entry name" value="Integrase_catalytic"/>
</dbReference>
<evidence type="ECO:0000256" key="1">
    <source>
        <dbReference type="ARBA" id="ARBA00008857"/>
    </source>
</evidence>
<proteinExistence type="inferred from homology"/>
<dbReference type="AlphaFoldDB" id="A0A927R570"/>